<dbReference type="InterPro" id="IPR057435">
    <property type="entry name" value="Lips"/>
</dbReference>
<feature type="region of interest" description="Disordered" evidence="1">
    <location>
        <begin position="1"/>
        <end position="31"/>
    </location>
</feature>
<dbReference type="OrthoDB" id="10003277at2759"/>
<evidence type="ECO:0000313" key="3">
    <source>
        <dbReference type="EMBL" id="CAD7093019.1"/>
    </source>
</evidence>
<proteinExistence type="predicted"/>
<feature type="transmembrane region" description="Helical" evidence="2">
    <location>
        <begin position="769"/>
        <end position="789"/>
    </location>
</feature>
<protein>
    <submittedName>
        <fullName evidence="3">Uncharacterized protein</fullName>
    </submittedName>
</protein>
<evidence type="ECO:0000256" key="1">
    <source>
        <dbReference type="SAM" id="MobiDB-lite"/>
    </source>
</evidence>
<keyword evidence="2" id="KW-0472">Membrane</keyword>
<gene>
    <name evidence="3" type="ORF">HERILL_LOCUS15334</name>
</gene>
<feature type="transmembrane region" description="Helical" evidence="2">
    <location>
        <begin position="588"/>
        <end position="608"/>
    </location>
</feature>
<feature type="region of interest" description="Disordered" evidence="1">
    <location>
        <begin position="1085"/>
        <end position="1106"/>
    </location>
</feature>
<feature type="transmembrane region" description="Helical" evidence="2">
    <location>
        <begin position="712"/>
        <end position="734"/>
    </location>
</feature>
<dbReference type="EMBL" id="LR899014">
    <property type="protein sequence ID" value="CAD7093019.1"/>
    <property type="molecule type" value="Genomic_DNA"/>
</dbReference>
<dbReference type="PANTHER" id="PTHR37686:SF1">
    <property type="entry name" value="LD36006P"/>
    <property type="match status" value="1"/>
</dbReference>
<feature type="transmembrane region" description="Helical" evidence="2">
    <location>
        <begin position="682"/>
        <end position="706"/>
    </location>
</feature>
<dbReference type="PANTHER" id="PTHR37686">
    <property type="entry name" value="LD36006P"/>
    <property type="match status" value="1"/>
</dbReference>
<reference evidence="3 4" key="1">
    <citation type="submission" date="2020-11" db="EMBL/GenBank/DDBJ databases">
        <authorList>
            <person name="Wallbank WR R."/>
            <person name="Pardo Diaz C."/>
            <person name="Kozak K."/>
            <person name="Martin S."/>
            <person name="Jiggins C."/>
            <person name="Moest M."/>
            <person name="Warren A I."/>
            <person name="Generalovic N T."/>
            <person name="Byers J.R.P. K."/>
            <person name="Montejo-Kovacevich G."/>
            <person name="Yen C E."/>
        </authorList>
    </citation>
    <scope>NUCLEOTIDE SEQUENCE [LARGE SCALE GENOMIC DNA]</scope>
</reference>
<evidence type="ECO:0000313" key="4">
    <source>
        <dbReference type="Proteomes" id="UP000594454"/>
    </source>
</evidence>
<dbReference type="InParanoid" id="A0A7R8Z109"/>
<evidence type="ECO:0000256" key="2">
    <source>
        <dbReference type="SAM" id="Phobius"/>
    </source>
</evidence>
<keyword evidence="4" id="KW-1185">Reference proteome</keyword>
<feature type="compositionally biased region" description="Polar residues" evidence="1">
    <location>
        <begin position="1091"/>
        <end position="1100"/>
    </location>
</feature>
<sequence length="1278" mass="145532">MEYYGGEGDRNLPPLQNSTSGAHLRPTSLVGPEKEPVHFTVNLVGAPPEVEQLVEHIKNVAEQFLYHWKTFPIALPSPLASNTTNNRKSRPINLRDLFVAPPFDELDAVAADGNGEPRRLTNNQLKSLRERGLQKDKYGKPKKLTLDQLESIRRNGEFDVPSLNFPGQVHKWRLSQFLQKGRFRAQDSFLSDLALAARFIVVTARARILSHFFSVASALRSFVIGLAKLLDMFIGIPSLLAHNLDYKIKEERCRYLVAELVCRPEYEDCLDALCTYVRKQLRRAAMEKFDVECETAQPVPYLFLTPKGQEIDLRLFNRDIMRKALPILIGILERETRGWFLHFRERLIAELREKKLTDKEIEEEVNEAVMREYLQRVYSSILSNSDLAELGDGIPQLLVQQAQSVVIMHKAVEKIEKELKRSREDHQKCLANDHSVLSRIAPWLRSKLRTAEASKMNTSTWAAHEEAILMCNRHNLQQTAYFLNRDMIFMKEREPVLKKELCNAKTPTRSFQWACRIWSPKSWIIRRNFQGQSEVIPTVICQQVTSIVTPRSDPSQPVFLVEKETVRATSTRWPFWRLLNLMQRTWCWMWNMMFLLGILVPWCSPIGLRALCCVKPFMPDLELSQVNGTLFPRKTSITQTMASRLIELWRHISKSRTHFESEPDTGFIGKGFTRNMNRVWNYFIKGFLGTVVILFIFPIVCLTASFSSIMLALAAPIWVPAFTILLHVYIMLVYDLDCPDPSRNRYCVFFEALIWNILVQGCLQPFAAVIVATFICPTASVVVLLVGAARYSLRLLWDSLTFHLFIKKCGRVPASDSFAVKRIAGPGLALDYYFVIKPEQALAAFEAKMELDELQAYQHSMERVILQPQKDFSQFVEACFGPFSAQLSKTGPYQALDREAQDLMISLHEKLEKRRRDLQTGLTTAVKSRVKLNTIDLKIAIQLAAHMLEKFYPTHVLGRLSLSEDEFWDNKGLSVGDWPGLAALIYTEIFSLDFLTPLSDTDTHFKLEPHSQLDLIRYTEMVQNATDVIGSNGPDLLGNVYAPRGNVQVHLPFLEVSAFNPRSRITMNFRKPEKRDTTTGLTTPRVRAHRTQQTTDTSRSWRPWKRKTHHRSVAEKLLIPLPIPHPVHIAISIHNRDSEQPISLDSELCWEILRAVEDCQGDIQAVNSVARYRGGAGDSSIDSLDSDSSAGTRESVAAAGGTETLPCGNREVSTTIKMEQEQPQSNGFHWTLSNWGAVQSARRRNNSSIVRVDLASPEDISLDTDSSRVVFSAYGTTV</sequence>
<keyword evidence="2" id="KW-0812">Transmembrane</keyword>
<feature type="region of interest" description="Disordered" evidence="1">
    <location>
        <begin position="1174"/>
        <end position="1205"/>
    </location>
</feature>
<dbReference type="AlphaFoldDB" id="A0A7R8Z109"/>
<feature type="compositionally biased region" description="Low complexity" evidence="1">
    <location>
        <begin position="1178"/>
        <end position="1191"/>
    </location>
</feature>
<accession>A0A7R8Z109</accession>
<name>A0A7R8Z109_HERIL</name>
<dbReference type="Proteomes" id="UP000594454">
    <property type="component" value="Chromosome 6"/>
</dbReference>
<keyword evidence="2" id="KW-1133">Transmembrane helix</keyword>
<dbReference type="Pfam" id="PF25228">
    <property type="entry name" value="Lips"/>
    <property type="match status" value="2"/>
</dbReference>
<organism evidence="3 4">
    <name type="scientific">Hermetia illucens</name>
    <name type="common">Black soldier fly</name>
    <dbReference type="NCBI Taxonomy" id="343691"/>
    <lineage>
        <taxon>Eukaryota</taxon>
        <taxon>Metazoa</taxon>
        <taxon>Ecdysozoa</taxon>
        <taxon>Arthropoda</taxon>
        <taxon>Hexapoda</taxon>
        <taxon>Insecta</taxon>
        <taxon>Pterygota</taxon>
        <taxon>Neoptera</taxon>
        <taxon>Endopterygota</taxon>
        <taxon>Diptera</taxon>
        <taxon>Brachycera</taxon>
        <taxon>Stratiomyomorpha</taxon>
        <taxon>Stratiomyidae</taxon>
        <taxon>Hermetiinae</taxon>
        <taxon>Hermetia</taxon>
    </lineage>
</organism>
<dbReference type="FunCoup" id="A0A7R8Z109">
    <property type="interactions" value="14"/>
</dbReference>